<dbReference type="AlphaFoldDB" id="A0A9P5E1X4"/>
<keyword evidence="2" id="KW-1185">Reference proteome</keyword>
<reference evidence="1" key="1">
    <citation type="journal article" date="2017" name="Mycologia">
        <title>Fusarium algeriense, sp. nov., a novel toxigenic crown rot pathogen of durum wheat from Algeria is nested in the Fusarium burgessii species complex.</title>
        <authorList>
            <person name="Laraba I."/>
            <person name="Keddad A."/>
            <person name="Boureghda H."/>
            <person name="Abdallah N."/>
            <person name="Vaughan M.M."/>
            <person name="Proctor R.H."/>
            <person name="Busman M."/>
            <person name="O'Donnell K."/>
        </authorList>
    </citation>
    <scope>NUCLEOTIDE SEQUENCE</scope>
    <source>
        <strain evidence="1">NRRL 25174</strain>
    </source>
</reference>
<gene>
    <name evidence="1" type="ORF">FBEOM_471</name>
</gene>
<evidence type="ECO:0000313" key="1">
    <source>
        <dbReference type="EMBL" id="KAF4345521.1"/>
    </source>
</evidence>
<accession>A0A9P5E1X4</accession>
<organism evidence="1 2">
    <name type="scientific">Fusarium beomiforme</name>
    <dbReference type="NCBI Taxonomy" id="44412"/>
    <lineage>
        <taxon>Eukaryota</taxon>
        <taxon>Fungi</taxon>
        <taxon>Dikarya</taxon>
        <taxon>Ascomycota</taxon>
        <taxon>Pezizomycotina</taxon>
        <taxon>Sordariomycetes</taxon>
        <taxon>Hypocreomycetidae</taxon>
        <taxon>Hypocreales</taxon>
        <taxon>Nectriaceae</taxon>
        <taxon>Fusarium</taxon>
        <taxon>Fusarium burgessii species complex</taxon>
    </lineage>
</organism>
<reference evidence="1" key="2">
    <citation type="submission" date="2020-02" db="EMBL/GenBank/DDBJ databases">
        <title>Identification and distribution of gene clusters putatively required for synthesis of sphingolipid metabolism inhibitors in phylogenetically diverse species of the filamentous fungus Fusarium.</title>
        <authorList>
            <person name="Kim H.-S."/>
            <person name="Busman M."/>
            <person name="Brown D.W."/>
            <person name="Divon H."/>
            <person name="Uhlig S."/>
            <person name="Proctor R.H."/>
        </authorList>
    </citation>
    <scope>NUCLEOTIDE SEQUENCE</scope>
    <source>
        <strain evidence="1">NRRL 25174</strain>
    </source>
</reference>
<protein>
    <submittedName>
        <fullName evidence="1">Uncharacterized protein</fullName>
    </submittedName>
</protein>
<evidence type="ECO:0000313" key="2">
    <source>
        <dbReference type="Proteomes" id="UP000730481"/>
    </source>
</evidence>
<proteinExistence type="predicted"/>
<name>A0A9P5E1X4_9HYPO</name>
<dbReference type="Proteomes" id="UP000730481">
    <property type="component" value="Unassembled WGS sequence"/>
</dbReference>
<sequence length="649" mass="75487">MSGLGDWMLRANMELTENGTPVIGPHLSKAQKKRNNTPTDISHLVYGPQPGKKHQLWITDRIMEPQTVPHFLEFLMHGKLPGDRKTCRPLLTFEEVKYTTTPASEWAPAPFNQETRSTAEWMGIRIGSYEDSARLWPIAKELHAMKSRLWEGLPPLSERRWQEMGLEHPDRFVEACRYFVAVINVFIYLNSKRTKAALRQTYNLIWDHLRVFEQALNAKRREAAEDGVYVEVSITGLWYQFIRAQYDSICENAHHWVLEHIDRIREPLVQELALHNPGQPNHYSDKQWEITNKLHDLTENMAQADYTIFMPTDGYKGDSLPVKEDDRLTDAHAGGFRLDPISWSANLQWRASDYIKRVRFLDRKETYSHYNREGYLEHRASLPKNDPAKLVIDTISQIDAQTMAREELRGLADHPDFESWIEYARWQQNHRLGFVAYRLCHEYSPENWDTFRLKFEADISDWGRGMVGINDVRKACKIHWIDGKDSDIADIEAAKKHFETLPELPDRSVHKKVFLAIDEATMKSYLDPTPGKEKFVLAVDTTYEPADKENKESPGFKGTLRILGSLLWDELGAMLVMQSALLKDLWPMAMHDYDGIYRGIRVTPVLKFSSYEENMVWRIASEVVPKLVRFRRSLDLRAPSNRWAEISSF</sequence>
<comment type="caution">
    <text evidence="1">The sequence shown here is derived from an EMBL/GenBank/DDBJ whole genome shotgun (WGS) entry which is preliminary data.</text>
</comment>
<dbReference type="OrthoDB" id="3437405at2759"/>
<dbReference type="EMBL" id="PVQB02000025">
    <property type="protein sequence ID" value="KAF4345521.1"/>
    <property type="molecule type" value="Genomic_DNA"/>
</dbReference>